<dbReference type="FunFam" id="1.20.1720.10:FF:000005">
    <property type="entry name" value="Bcr/CflA family efflux transporter"/>
    <property type="match status" value="1"/>
</dbReference>
<dbReference type="PROSITE" id="PS50850">
    <property type="entry name" value="MFS"/>
    <property type="match status" value="1"/>
</dbReference>
<protein>
    <submittedName>
        <fullName evidence="10">Bcr/CflA family drug resistance efflux transporter</fullName>
    </submittedName>
</protein>
<dbReference type="EMBL" id="QCYK01000001">
    <property type="protein sequence ID" value="PUZ29900.1"/>
    <property type="molecule type" value="Genomic_DNA"/>
</dbReference>
<dbReference type="InterPro" id="IPR020846">
    <property type="entry name" value="MFS_dom"/>
</dbReference>
<dbReference type="Gene3D" id="1.20.1720.10">
    <property type="entry name" value="Multidrug resistance protein D"/>
    <property type="match status" value="1"/>
</dbReference>
<dbReference type="RefSeq" id="WP_108686538.1">
    <property type="nucleotide sequence ID" value="NZ_QCYK01000001.1"/>
</dbReference>
<feature type="transmembrane region" description="Helical" evidence="8">
    <location>
        <begin position="281"/>
        <end position="298"/>
    </location>
</feature>
<keyword evidence="6 8" id="KW-1133">Transmembrane helix</keyword>
<feature type="transmembrane region" description="Helical" evidence="8">
    <location>
        <begin position="47"/>
        <end position="66"/>
    </location>
</feature>
<sequence>MERSRSQSSFLIFILGALTALGPFSIDMYLSGFAAIGKDLGVSDSEVGLSLSSYFIGIGAGQLLYGPLLDKFGRKRPLYIGLGVYIIASLGCLATHSLDSLVAWRFVQAVGSCAATVAAMTMVRDLFPVRDNARVFALLMLVVGASPMLAPTVGARVTSVLGWRYIFVILCALGVLALLASILWLPSRFEPNRELSLKPAPILQNFWKVLKEPQFYTYAVTGALGFAGLFVYVSGSSHVLMQLYHLTEDQFGLMFAGLGAGFIGANQLNSVALRRFTSQQVVPVALAVQSAAGLGLLLCTYQGWLSLPLLIVLLFVYLSGVGFTNPNTAALSLAPFEKHAGSAAALMGALQMGIGALASVAVSMIHMAGALPMTATMCAAALLAVLALVSGRRYITGPVLDGRGVASVMH</sequence>
<evidence type="ECO:0000256" key="7">
    <source>
        <dbReference type="ARBA" id="ARBA00023136"/>
    </source>
</evidence>
<feature type="transmembrane region" description="Helical" evidence="8">
    <location>
        <begin position="135"/>
        <end position="153"/>
    </location>
</feature>
<dbReference type="Pfam" id="PF07690">
    <property type="entry name" value="MFS_1"/>
    <property type="match status" value="1"/>
</dbReference>
<feature type="transmembrane region" description="Helical" evidence="8">
    <location>
        <begin position="165"/>
        <end position="185"/>
    </location>
</feature>
<feature type="transmembrane region" description="Helical" evidence="8">
    <location>
        <begin position="344"/>
        <end position="365"/>
    </location>
</feature>
<keyword evidence="3" id="KW-0813">Transport</keyword>
<proteinExistence type="inferred from homology"/>
<dbReference type="NCBIfam" id="TIGR00710">
    <property type="entry name" value="efflux_Bcr_CflA"/>
    <property type="match status" value="1"/>
</dbReference>
<name>A0A2T7BQH0_9BACT</name>
<keyword evidence="11" id="KW-1185">Reference proteome</keyword>
<dbReference type="PANTHER" id="PTHR23502:SF132">
    <property type="entry name" value="POLYAMINE TRANSPORTER 2-RELATED"/>
    <property type="match status" value="1"/>
</dbReference>
<feature type="transmembrane region" description="Helical" evidence="8">
    <location>
        <begin position="102"/>
        <end position="123"/>
    </location>
</feature>
<evidence type="ECO:0000256" key="3">
    <source>
        <dbReference type="ARBA" id="ARBA00022448"/>
    </source>
</evidence>
<evidence type="ECO:0000259" key="9">
    <source>
        <dbReference type="PROSITE" id="PS50850"/>
    </source>
</evidence>
<dbReference type="InterPro" id="IPR004812">
    <property type="entry name" value="Efflux_drug-R_Bcr/CmlA"/>
</dbReference>
<comment type="subcellular location">
    <subcellularLocation>
        <location evidence="1">Cell membrane</location>
        <topology evidence="1">Multi-pass membrane protein</topology>
    </subcellularLocation>
</comment>
<feature type="transmembrane region" description="Helical" evidence="8">
    <location>
        <begin position="304"/>
        <end position="323"/>
    </location>
</feature>
<comment type="caution">
    <text evidence="10">The sequence shown here is derived from an EMBL/GenBank/DDBJ whole genome shotgun (WGS) entry which is preliminary data.</text>
</comment>
<feature type="transmembrane region" description="Helical" evidence="8">
    <location>
        <begin position="78"/>
        <end position="96"/>
    </location>
</feature>
<keyword evidence="4" id="KW-1003">Cell membrane</keyword>
<dbReference type="InterPro" id="IPR011701">
    <property type="entry name" value="MFS"/>
</dbReference>
<dbReference type="PANTHER" id="PTHR23502">
    <property type="entry name" value="MAJOR FACILITATOR SUPERFAMILY"/>
    <property type="match status" value="1"/>
</dbReference>
<dbReference type="GO" id="GO:0042910">
    <property type="term" value="F:xenobiotic transmembrane transporter activity"/>
    <property type="evidence" value="ECO:0007669"/>
    <property type="project" value="InterPro"/>
</dbReference>
<dbReference type="AlphaFoldDB" id="A0A2T7BQH0"/>
<evidence type="ECO:0000256" key="5">
    <source>
        <dbReference type="ARBA" id="ARBA00022692"/>
    </source>
</evidence>
<dbReference type="GO" id="GO:0005886">
    <property type="term" value="C:plasma membrane"/>
    <property type="evidence" value="ECO:0007669"/>
    <property type="project" value="UniProtKB-SubCell"/>
</dbReference>
<evidence type="ECO:0000256" key="4">
    <source>
        <dbReference type="ARBA" id="ARBA00022475"/>
    </source>
</evidence>
<evidence type="ECO:0000313" key="10">
    <source>
        <dbReference type="EMBL" id="PUZ29900.1"/>
    </source>
</evidence>
<evidence type="ECO:0000256" key="2">
    <source>
        <dbReference type="ARBA" id="ARBA00006236"/>
    </source>
</evidence>
<evidence type="ECO:0000313" key="11">
    <source>
        <dbReference type="Proteomes" id="UP000244450"/>
    </source>
</evidence>
<keyword evidence="7 8" id="KW-0472">Membrane</keyword>
<evidence type="ECO:0000256" key="1">
    <source>
        <dbReference type="ARBA" id="ARBA00004651"/>
    </source>
</evidence>
<feature type="transmembrane region" description="Helical" evidence="8">
    <location>
        <begin position="215"/>
        <end position="233"/>
    </location>
</feature>
<feature type="domain" description="Major facilitator superfamily (MFS) profile" evidence="9">
    <location>
        <begin position="11"/>
        <end position="393"/>
    </location>
</feature>
<gene>
    <name evidence="10" type="ORF">DCC81_09575</name>
</gene>
<evidence type="ECO:0000256" key="8">
    <source>
        <dbReference type="SAM" id="Phobius"/>
    </source>
</evidence>
<reference evidence="10 11" key="1">
    <citation type="submission" date="2018-04" db="EMBL/GenBank/DDBJ databases">
        <title>Chitinophaga fuyangensis sp. nov., isolated from soil in a chemical factory.</title>
        <authorList>
            <person name="Chen K."/>
        </authorList>
    </citation>
    <scope>NUCLEOTIDE SEQUENCE [LARGE SCALE GENOMIC DNA]</scope>
    <source>
        <strain evidence="10 11">LY-1</strain>
    </source>
</reference>
<dbReference type="InterPro" id="IPR036259">
    <property type="entry name" value="MFS_trans_sf"/>
</dbReference>
<dbReference type="Proteomes" id="UP000244450">
    <property type="component" value="Unassembled WGS sequence"/>
</dbReference>
<dbReference type="GO" id="GO:1990961">
    <property type="term" value="P:xenobiotic detoxification by transmembrane export across the plasma membrane"/>
    <property type="evidence" value="ECO:0007669"/>
    <property type="project" value="InterPro"/>
</dbReference>
<feature type="transmembrane region" description="Helical" evidence="8">
    <location>
        <begin position="253"/>
        <end position="269"/>
    </location>
</feature>
<comment type="similarity">
    <text evidence="2">Belongs to the major facilitator superfamily. Bcr/CmlA family.</text>
</comment>
<dbReference type="OrthoDB" id="9800416at2"/>
<organism evidence="10 11">
    <name type="scientific">Chitinophaga parva</name>
    <dbReference type="NCBI Taxonomy" id="2169414"/>
    <lineage>
        <taxon>Bacteria</taxon>
        <taxon>Pseudomonadati</taxon>
        <taxon>Bacteroidota</taxon>
        <taxon>Chitinophagia</taxon>
        <taxon>Chitinophagales</taxon>
        <taxon>Chitinophagaceae</taxon>
        <taxon>Chitinophaga</taxon>
    </lineage>
</organism>
<evidence type="ECO:0000256" key="6">
    <source>
        <dbReference type="ARBA" id="ARBA00022989"/>
    </source>
</evidence>
<accession>A0A2T7BQH0</accession>
<dbReference type="CDD" id="cd17320">
    <property type="entry name" value="MFS_MdfA_MDR_like"/>
    <property type="match status" value="1"/>
</dbReference>
<keyword evidence="5 8" id="KW-0812">Transmembrane</keyword>
<feature type="transmembrane region" description="Helical" evidence="8">
    <location>
        <begin position="371"/>
        <end position="389"/>
    </location>
</feature>
<dbReference type="SUPFAM" id="SSF103473">
    <property type="entry name" value="MFS general substrate transporter"/>
    <property type="match status" value="1"/>
</dbReference>